<organism evidence="3 4">
    <name type="scientific">Candidatus Nanopelagicus limnae</name>
    <dbReference type="NCBI Taxonomy" id="1884634"/>
    <lineage>
        <taxon>Bacteria</taxon>
        <taxon>Bacillati</taxon>
        <taxon>Actinomycetota</taxon>
        <taxon>Actinomycetes</taxon>
        <taxon>Candidatus Nanopelagicales</taxon>
        <taxon>Candidatus Nanopelagicaceae</taxon>
        <taxon>Candidatus Nanopelagicus</taxon>
    </lineage>
</organism>
<accession>A0A249JXJ6</accession>
<evidence type="ECO:0000313" key="4">
    <source>
        <dbReference type="Proteomes" id="UP000217153"/>
    </source>
</evidence>
<sequence length="233" mass="25437">MFGRKKKKEEAAAKGDAPKKQSQLAVVKDAYRLVKKDSPLAVVWCLVIFALVLTFGIIIGNNLGHPIYAGFITLPVAFLAAFFLFTRYANTAAFASIQGQLGAGASVLMSIKRGFVTTPAVNVNRDQDMVHRVSGKAGIILVGEGGFGVKSLMQDEKRKMERFLSGVPVTEVMVGENSGQVSIKKLHKHLKKLPKKLNTAQLREVRARLRSVGGLNLPMPKGPMPTNVRMPRR</sequence>
<feature type="region of interest" description="Disordered" evidence="1">
    <location>
        <begin position="213"/>
        <end position="233"/>
    </location>
</feature>
<name>A0A249JXJ6_9ACTN</name>
<evidence type="ECO:0000256" key="1">
    <source>
        <dbReference type="SAM" id="MobiDB-lite"/>
    </source>
</evidence>
<keyword evidence="2" id="KW-1133">Transmembrane helix</keyword>
<evidence type="ECO:0000256" key="2">
    <source>
        <dbReference type="SAM" id="Phobius"/>
    </source>
</evidence>
<dbReference type="AlphaFoldDB" id="A0A249JXJ6"/>
<dbReference type="KEGG" id="abam:B1s21122_02660"/>
<protein>
    <submittedName>
        <fullName evidence="3">DUF4191 domain-containing protein</fullName>
    </submittedName>
</protein>
<dbReference type="Proteomes" id="UP000217153">
    <property type="component" value="Chromosome"/>
</dbReference>
<gene>
    <name evidence="3" type="ORF">B1s21122_02660</name>
</gene>
<keyword evidence="2" id="KW-0812">Transmembrane</keyword>
<dbReference type="OrthoDB" id="8479889at2"/>
<evidence type="ECO:0000313" key="3">
    <source>
        <dbReference type="EMBL" id="ASY09253.1"/>
    </source>
</evidence>
<keyword evidence="4" id="KW-1185">Reference proteome</keyword>
<keyword evidence="2" id="KW-0472">Membrane</keyword>
<reference evidence="4" key="1">
    <citation type="submission" date="2016-10" db="EMBL/GenBank/DDBJ databases">
        <title>High microdiversification within the ubiquitous acI lineage of Actinobacteria.</title>
        <authorList>
            <person name="Neuenschwander S.M."/>
            <person name="Salcher M."/>
            <person name="Ghai R."/>
            <person name="Pernthaler J."/>
        </authorList>
    </citation>
    <scope>NUCLEOTIDE SEQUENCE [LARGE SCALE GENOMIC DNA]</scope>
</reference>
<feature type="transmembrane region" description="Helical" evidence="2">
    <location>
        <begin position="40"/>
        <end position="60"/>
    </location>
</feature>
<dbReference type="RefSeq" id="WP_095680557.1">
    <property type="nucleotide sequence ID" value="NZ_CP016768.2"/>
</dbReference>
<dbReference type="EMBL" id="CP016768">
    <property type="protein sequence ID" value="ASY09253.1"/>
    <property type="molecule type" value="Genomic_DNA"/>
</dbReference>
<feature type="transmembrane region" description="Helical" evidence="2">
    <location>
        <begin position="66"/>
        <end position="85"/>
    </location>
</feature>
<proteinExistence type="predicted"/>
<dbReference type="InterPro" id="IPR025445">
    <property type="entry name" value="DUF4191"/>
</dbReference>
<dbReference type="Pfam" id="PF13829">
    <property type="entry name" value="DUF4191"/>
    <property type="match status" value="1"/>
</dbReference>